<evidence type="ECO:0000313" key="2">
    <source>
        <dbReference type="EMBL" id="AKG38786.1"/>
    </source>
</evidence>
<dbReference type="PANTHER" id="PTHR38438">
    <property type="entry name" value="RIBOFLAVIN TRANSPORTER RIBU"/>
    <property type="match status" value="1"/>
</dbReference>
<feature type="transmembrane region" description="Helical" evidence="1">
    <location>
        <begin position="77"/>
        <end position="94"/>
    </location>
</feature>
<dbReference type="HOGENOM" id="CLU_1521947_0_0_2"/>
<keyword evidence="3" id="KW-1185">Reference proteome</keyword>
<dbReference type="Proteomes" id="UP000067434">
    <property type="component" value="Chromosome"/>
</dbReference>
<dbReference type="GO" id="GO:0005886">
    <property type="term" value="C:plasma membrane"/>
    <property type="evidence" value="ECO:0007669"/>
    <property type="project" value="InterPro"/>
</dbReference>
<keyword evidence="1" id="KW-1133">Transmembrane helix</keyword>
<evidence type="ECO:0000256" key="1">
    <source>
        <dbReference type="SAM" id="Phobius"/>
    </source>
</evidence>
<dbReference type="Gene3D" id="1.10.1760.20">
    <property type="match status" value="1"/>
</dbReference>
<accession>A0A0F7CL48</accession>
<dbReference type="RefSeq" id="WP_052884255.1">
    <property type="nucleotide sequence ID" value="NZ_CP009961.1"/>
</dbReference>
<dbReference type="EMBL" id="CP009961">
    <property type="protein sequence ID" value="AKG38786.1"/>
    <property type="molecule type" value="Genomic_DNA"/>
</dbReference>
<dbReference type="STRING" id="1550241.MA03_05195"/>
<dbReference type="OrthoDB" id="31466at2157"/>
<dbReference type="GeneID" id="25401604"/>
<feature type="transmembrane region" description="Helical" evidence="1">
    <location>
        <begin position="143"/>
        <end position="168"/>
    </location>
</feature>
<dbReference type="InterPro" id="IPR025720">
    <property type="entry name" value="RibU"/>
</dbReference>
<reference evidence="2 3" key="1">
    <citation type="journal article" date="2015" name="Stand. Genomic Sci.">
        <title>Complete genome sequence of and proposal of Thermofilum uzonense sp. nov. a novel hyperthermophilic crenarchaeon and emended description of the genus Thermofilum.</title>
        <authorList>
            <person name="Toshchakov S.V."/>
            <person name="Korzhenkov A.A."/>
            <person name="Samarov N.I."/>
            <person name="Mazunin I.O."/>
            <person name="Mozhey O.I."/>
            <person name="Shmyr I.S."/>
            <person name="Derbikova K.S."/>
            <person name="Taranov E.A."/>
            <person name="Dominova I.N."/>
            <person name="Bonch-Osmolovskaya E.A."/>
            <person name="Patrushev M.V."/>
            <person name="Podosokorskaya O.A."/>
            <person name="Kublanov I.V."/>
        </authorList>
    </citation>
    <scope>NUCLEOTIDE SEQUENCE [LARGE SCALE GENOMIC DNA]</scope>
    <source>
        <strain evidence="2 3">1807-2</strain>
    </source>
</reference>
<dbReference type="GO" id="GO:0032217">
    <property type="term" value="F:riboflavin transmembrane transporter activity"/>
    <property type="evidence" value="ECO:0007669"/>
    <property type="project" value="InterPro"/>
</dbReference>
<protein>
    <recommendedName>
        <fullName evidence="4">Riboflavin transporter</fullName>
    </recommendedName>
</protein>
<sequence>MQKTQGVVLTALMASLALSFSMLKLELPYPVLPYLKFDLAEIPVTILYFLAGLRWGLAAETLHLLGLLARGAEPVGALLKYSAVISMLIGARLFRKIMKSITLEFAGGAVTRIFAMSFANWAYFTFLFPNFLDYAVKMAGGVYLLYVYTAVFNLIHTLVSMGISWLVFKEIKIRLRVPA</sequence>
<dbReference type="AlphaFoldDB" id="A0A0F7CL48"/>
<name>A0A0F7CL48_9CREN</name>
<evidence type="ECO:0008006" key="4">
    <source>
        <dbReference type="Google" id="ProtNLM"/>
    </source>
</evidence>
<feature type="transmembrane region" description="Helical" evidence="1">
    <location>
        <begin position="6"/>
        <end position="25"/>
    </location>
</feature>
<gene>
    <name evidence="2" type="ORF">MA03_05195</name>
</gene>
<dbReference type="KEGG" id="thf:MA03_05195"/>
<evidence type="ECO:0000313" key="3">
    <source>
        <dbReference type="Proteomes" id="UP000067434"/>
    </source>
</evidence>
<keyword evidence="1" id="KW-0472">Membrane</keyword>
<dbReference type="PANTHER" id="PTHR38438:SF1">
    <property type="entry name" value="RIBOFLAVIN TRANSPORTER RIBU"/>
    <property type="match status" value="1"/>
</dbReference>
<proteinExistence type="predicted"/>
<keyword evidence="1" id="KW-0812">Transmembrane</keyword>
<dbReference type="PATRIC" id="fig|1550241.5.peg.1093"/>
<organism evidence="2 3">
    <name type="scientific">Infirmifilum uzonense</name>
    <dbReference type="NCBI Taxonomy" id="1550241"/>
    <lineage>
        <taxon>Archaea</taxon>
        <taxon>Thermoproteota</taxon>
        <taxon>Thermoprotei</taxon>
        <taxon>Thermofilales</taxon>
        <taxon>Thermofilaceae</taxon>
        <taxon>Infirmifilum</taxon>
    </lineage>
</organism>